<dbReference type="AlphaFoldDB" id="A0A654BAS8"/>
<gene>
    <name evidence="1" type="ORF">SPHINGO8BC_20069</name>
</gene>
<reference evidence="1 2" key="1">
    <citation type="submission" date="2019-10" db="EMBL/GenBank/DDBJ databases">
        <authorList>
            <person name="Karimi E."/>
        </authorList>
    </citation>
    <scope>NUCLEOTIDE SEQUENCE [LARGE SCALE GENOMIC DNA]</scope>
    <source>
        <strain evidence="1 2">Sphingobacterium sp. 8BC</strain>
    </source>
</reference>
<name>A0A654BAS8_SPHMU</name>
<evidence type="ECO:0000313" key="1">
    <source>
        <dbReference type="EMBL" id="VXC77516.1"/>
    </source>
</evidence>
<organism evidence="1 2">
    <name type="scientific">Sphingobacterium multivorum</name>
    <dbReference type="NCBI Taxonomy" id="28454"/>
    <lineage>
        <taxon>Bacteria</taxon>
        <taxon>Pseudomonadati</taxon>
        <taxon>Bacteroidota</taxon>
        <taxon>Sphingobacteriia</taxon>
        <taxon>Sphingobacteriales</taxon>
        <taxon>Sphingobacteriaceae</taxon>
        <taxon>Sphingobacterium</taxon>
    </lineage>
</organism>
<proteinExistence type="predicted"/>
<dbReference type="EMBL" id="CABWMV010000012">
    <property type="protein sequence ID" value="VXC77516.1"/>
    <property type="molecule type" value="Genomic_DNA"/>
</dbReference>
<protein>
    <submittedName>
        <fullName evidence="1">Uncharacterized protein</fullName>
    </submittedName>
</protein>
<evidence type="ECO:0000313" key="2">
    <source>
        <dbReference type="Proteomes" id="UP000432350"/>
    </source>
</evidence>
<accession>A0A654BAS8</accession>
<sequence length="49" mass="5853">MEFPLENSPDHKIIKTKPFAPYKQPLSNIRASQAYEYRLTHTQMNKIYI</sequence>
<dbReference type="Proteomes" id="UP000432350">
    <property type="component" value="Unassembled WGS sequence"/>
</dbReference>